<sequence length="152" mass="17869">MKKLNELSRECVNCKAMCCGKRTPPFLCLSEVAYFLDKQCPQNKIIEKGSCHCVKGLCHFLDRSDFLCKIYKNRPIDCRTYPVFIGIKNQKIVYFIDQKCPVVKNKLITKKYIDSAIGLWRKDMPSFEWIRDYQNGDAAKNYDFVLVEDYLR</sequence>
<proteinExistence type="predicted"/>
<evidence type="ECO:0000313" key="1">
    <source>
        <dbReference type="EMBL" id="PIZ71326.1"/>
    </source>
</evidence>
<evidence type="ECO:0000313" key="2">
    <source>
        <dbReference type="Proteomes" id="UP000231071"/>
    </source>
</evidence>
<dbReference type="Proteomes" id="UP000231071">
    <property type="component" value="Unassembled WGS sequence"/>
</dbReference>
<accession>A0A2M7UJF1</accession>
<protein>
    <recommendedName>
        <fullName evidence="3">YkgJ family cysteine cluster protein</fullName>
    </recommendedName>
</protein>
<evidence type="ECO:0008006" key="3">
    <source>
        <dbReference type="Google" id="ProtNLM"/>
    </source>
</evidence>
<comment type="caution">
    <text evidence="1">The sequence shown here is derived from an EMBL/GenBank/DDBJ whole genome shotgun (WGS) entry which is preliminary data.</text>
</comment>
<name>A0A2M7UJF1_9BACT</name>
<dbReference type="EMBL" id="PFOI01000017">
    <property type="protein sequence ID" value="PIZ71326.1"/>
    <property type="molecule type" value="Genomic_DNA"/>
</dbReference>
<dbReference type="Pfam" id="PF03692">
    <property type="entry name" value="CxxCxxCC"/>
    <property type="match status" value="1"/>
</dbReference>
<organism evidence="1 2">
    <name type="scientific">Candidatus Portnoybacteria bacterium CG_4_10_14_0_2_um_filter_39_11</name>
    <dbReference type="NCBI Taxonomy" id="1974797"/>
    <lineage>
        <taxon>Bacteria</taxon>
        <taxon>Candidatus Portnoyibacteriota</taxon>
    </lineage>
</organism>
<dbReference type="InterPro" id="IPR005358">
    <property type="entry name" value="Puta_zinc/iron-chelating_dom"/>
</dbReference>
<reference evidence="2" key="1">
    <citation type="submission" date="2017-09" db="EMBL/GenBank/DDBJ databases">
        <title>Depth-based differentiation of microbial function through sediment-hosted aquifers and enrichment of novel symbionts in the deep terrestrial subsurface.</title>
        <authorList>
            <person name="Probst A.J."/>
            <person name="Ladd B."/>
            <person name="Jarett J.K."/>
            <person name="Geller-Mcgrath D.E."/>
            <person name="Sieber C.M.K."/>
            <person name="Emerson J.B."/>
            <person name="Anantharaman K."/>
            <person name="Thomas B.C."/>
            <person name="Malmstrom R."/>
            <person name="Stieglmeier M."/>
            <person name="Klingl A."/>
            <person name="Woyke T."/>
            <person name="Ryan C.M."/>
            <person name="Banfield J.F."/>
        </authorList>
    </citation>
    <scope>NUCLEOTIDE SEQUENCE [LARGE SCALE GENOMIC DNA]</scope>
</reference>
<gene>
    <name evidence="1" type="ORF">COY09_00980</name>
</gene>
<dbReference type="AlphaFoldDB" id="A0A2M7UJF1"/>